<keyword evidence="7 14" id="KW-0418">Kinase</keyword>
<dbReference type="EMBL" id="CP001359">
    <property type="protein sequence ID" value="ACL64029.1"/>
    <property type="molecule type" value="Genomic_DNA"/>
</dbReference>
<keyword evidence="4" id="KW-0597">Phosphoprotein</keyword>
<dbReference type="SMART" id="SM00387">
    <property type="entry name" value="HATPase_c"/>
    <property type="match status" value="1"/>
</dbReference>
<dbReference type="InterPro" id="IPR005467">
    <property type="entry name" value="His_kinase_dom"/>
</dbReference>
<dbReference type="SUPFAM" id="SSF47384">
    <property type="entry name" value="Homodimeric domain of signal transducing histidine kinase"/>
    <property type="match status" value="1"/>
</dbReference>
<keyword evidence="9" id="KW-0902">Two-component regulatory system</keyword>
<dbReference type="RefSeq" id="WP_012632069.1">
    <property type="nucleotide sequence ID" value="NC_011891.1"/>
</dbReference>
<keyword evidence="5" id="KW-0808">Transferase</keyword>
<protein>
    <recommendedName>
        <fullName evidence="3">histidine kinase</fullName>
        <ecNumber evidence="3">2.7.13.3</ecNumber>
    </recommendedName>
</protein>
<dbReference type="InterPro" id="IPR036890">
    <property type="entry name" value="HATPase_C_sf"/>
</dbReference>
<evidence type="ECO:0000256" key="3">
    <source>
        <dbReference type="ARBA" id="ARBA00012438"/>
    </source>
</evidence>
<keyword evidence="11" id="KW-0812">Transmembrane</keyword>
<dbReference type="PRINTS" id="PR00344">
    <property type="entry name" value="BCTRLSENSOR"/>
</dbReference>
<dbReference type="InterPro" id="IPR003660">
    <property type="entry name" value="HAMP_dom"/>
</dbReference>
<accession>B8JD01</accession>
<keyword evidence="11" id="KW-1133">Transmembrane helix</keyword>
<proteinExistence type="predicted"/>
<dbReference type="KEGG" id="acp:A2cp1_0672"/>
<dbReference type="Gene3D" id="3.30.565.10">
    <property type="entry name" value="Histidine kinase-like ATPase, C-terminal domain"/>
    <property type="match status" value="1"/>
</dbReference>
<comment type="subcellular location">
    <subcellularLocation>
        <location evidence="2">Membrane</location>
    </subcellularLocation>
</comment>
<keyword evidence="10" id="KW-0175">Coiled coil</keyword>
<dbReference type="PANTHER" id="PTHR43065">
    <property type="entry name" value="SENSOR HISTIDINE KINASE"/>
    <property type="match status" value="1"/>
</dbReference>
<dbReference type="GO" id="GO:0000155">
    <property type="term" value="F:phosphorelay sensor kinase activity"/>
    <property type="evidence" value="ECO:0007669"/>
    <property type="project" value="InterPro"/>
</dbReference>
<sequence length="373" mass="37978">MRRVGLVLLLDLVAAAAAGATLLLALGVPSAARGALGPGPLLLLAGVAAAATIAVGVVLLGRSVARPVERLLASAQRLGHAGGGLPVLAPPGEPEDRSLARAAVAFERVAEALSEERARLAAKIDELEGANHALAEARASWLRSEQLAAVGRLASGVAHEVGNPLGAIAGYAELARGRIRAGEAAQADDLVARIAVEAGRIDAIVRDLLELARPSAPAVAPIALSGPVDAALRLARVQARLRDVRAELDLPADLPPVLADEARLAQVFLNLFLNAGDAMGGRGTLRVTAREVQDRVEIDVADQGPGIGPEDLPRVFDPFFTTKPPGAGTGLGLSVSHRLMEAMGGAISAANAPGGGAVFRLRLRRGGPPAAPC</sequence>
<dbReference type="AlphaFoldDB" id="B8JD01"/>
<evidence type="ECO:0000256" key="8">
    <source>
        <dbReference type="ARBA" id="ARBA00022840"/>
    </source>
</evidence>
<dbReference type="InterPro" id="IPR003661">
    <property type="entry name" value="HisK_dim/P_dom"/>
</dbReference>
<dbReference type="PROSITE" id="PS50109">
    <property type="entry name" value="HIS_KIN"/>
    <property type="match status" value="1"/>
</dbReference>
<evidence type="ECO:0000313" key="15">
    <source>
        <dbReference type="Proteomes" id="UP000007089"/>
    </source>
</evidence>
<organism evidence="14 15">
    <name type="scientific">Anaeromyxobacter dehalogenans (strain ATCC BAA-258 / DSM 21875 / 2CP-1)</name>
    <dbReference type="NCBI Taxonomy" id="455488"/>
    <lineage>
        <taxon>Bacteria</taxon>
        <taxon>Pseudomonadati</taxon>
        <taxon>Myxococcota</taxon>
        <taxon>Myxococcia</taxon>
        <taxon>Myxococcales</taxon>
        <taxon>Cystobacterineae</taxon>
        <taxon>Anaeromyxobacteraceae</taxon>
        <taxon>Anaeromyxobacter</taxon>
    </lineage>
</organism>
<feature type="domain" description="Histidine kinase" evidence="12">
    <location>
        <begin position="156"/>
        <end position="367"/>
    </location>
</feature>
<evidence type="ECO:0000256" key="10">
    <source>
        <dbReference type="SAM" id="Coils"/>
    </source>
</evidence>
<keyword evidence="6" id="KW-0547">Nucleotide-binding</keyword>
<dbReference type="CDD" id="cd00082">
    <property type="entry name" value="HisKA"/>
    <property type="match status" value="1"/>
</dbReference>
<keyword evidence="8" id="KW-0067">ATP-binding</keyword>
<evidence type="ECO:0000259" key="13">
    <source>
        <dbReference type="PROSITE" id="PS50885"/>
    </source>
</evidence>
<dbReference type="InterPro" id="IPR036097">
    <property type="entry name" value="HisK_dim/P_sf"/>
</dbReference>
<evidence type="ECO:0000256" key="6">
    <source>
        <dbReference type="ARBA" id="ARBA00022741"/>
    </source>
</evidence>
<evidence type="ECO:0000256" key="11">
    <source>
        <dbReference type="SAM" id="Phobius"/>
    </source>
</evidence>
<gene>
    <name evidence="14" type="ordered locus">A2cp1_0672</name>
</gene>
<dbReference type="PANTHER" id="PTHR43065:SF10">
    <property type="entry name" value="PEROXIDE STRESS-ACTIVATED HISTIDINE KINASE MAK3"/>
    <property type="match status" value="1"/>
</dbReference>
<dbReference type="GO" id="GO:0005524">
    <property type="term" value="F:ATP binding"/>
    <property type="evidence" value="ECO:0007669"/>
    <property type="project" value="UniProtKB-KW"/>
</dbReference>
<dbReference type="SUPFAM" id="SSF55874">
    <property type="entry name" value="ATPase domain of HSP90 chaperone/DNA topoisomerase II/histidine kinase"/>
    <property type="match status" value="1"/>
</dbReference>
<evidence type="ECO:0000256" key="1">
    <source>
        <dbReference type="ARBA" id="ARBA00000085"/>
    </source>
</evidence>
<dbReference type="Pfam" id="PF02518">
    <property type="entry name" value="HATPase_c"/>
    <property type="match status" value="1"/>
</dbReference>
<feature type="coiled-coil region" evidence="10">
    <location>
        <begin position="110"/>
        <end position="137"/>
    </location>
</feature>
<dbReference type="Gene3D" id="1.10.287.130">
    <property type="match status" value="1"/>
</dbReference>
<evidence type="ECO:0000256" key="9">
    <source>
        <dbReference type="ARBA" id="ARBA00023012"/>
    </source>
</evidence>
<dbReference type="InterPro" id="IPR003594">
    <property type="entry name" value="HATPase_dom"/>
</dbReference>
<dbReference type="InterPro" id="IPR004358">
    <property type="entry name" value="Sig_transdc_His_kin-like_C"/>
</dbReference>
<evidence type="ECO:0000313" key="14">
    <source>
        <dbReference type="EMBL" id="ACL64029.1"/>
    </source>
</evidence>
<dbReference type="Proteomes" id="UP000007089">
    <property type="component" value="Chromosome"/>
</dbReference>
<dbReference type="PROSITE" id="PS50885">
    <property type="entry name" value="HAMP"/>
    <property type="match status" value="1"/>
</dbReference>
<evidence type="ECO:0000256" key="2">
    <source>
        <dbReference type="ARBA" id="ARBA00004370"/>
    </source>
</evidence>
<feature type="domain" description="HAMP" evidence="13">
    <location>
        <begin position="62"/>
        <end position="118"/>
    </location>
</feature>
<reference evidence="14" key="1">
    <citation type="submission" date="2009-01" db="EMBL/GenBank/DDBJ databases">
        <title>Complete sequence of Anaeromyxobacter dehalogenans 2CP-1.</title>
        <authorList>
            <consortium name="US DOE Joint Genome Institute"/>
            <person name="Lucas S."/>
            <person name="Copeland A."/>
            <person name="Lapidus A."/>
            <person name="Glavina del Rio T."/>
            <person name="Dalin E."/>
            <person name="Tice H."/>
            <person name="Bruce D."/>
            <person name="Goodwin L."/>
            <person name="Pitluck S."/>
            <person name="Saunders E."/>
            <person name="Brettin T."/>
            <person name="Detter J.C."/>
            <person name="Han C."/>
            <person name="Larimer F."/>
            <person name="Land M."/>
            <person name="Hauser L."/>
            <person name="Kyrpides N."/>
            <person name="Ovchinnikova G."/>
            <person name="Beliaev A.S."/>
            <person name="Richardson P."/>
        </authorList>
    </citation>
    <scope>NUCLEOTIDE SEQUENCE</scope>
    <source>
        <strain evidence="14">2CP-1</strain>
    </source>
</reference>
<dbReference type="HOGENOM" id="CLU_000445_89_1_7"/>
<dbReference type="Pfam" id="PF00512">
    <property type="entry name" value="HisKA"/>
    <property type="match status" value="1"/>
</dbReference>
<dbReference type="EC" id="2.7.13.3" evidence="3"/>
<dbReference type="SMART" id="SM00388">
    <property type="entry name" value="HisKA"/>
    <property type="match status" value="1"/>
</dbReference>
<evidence type="ECO:0000256" key="7">
    <source>
        <dbReference type="ARBA" id="ARBA00022777"/>
    </source>
</evidence>
<evidence type="ECO:0000256" key="4">
    <source>
        <dbReference type="ARBA" id="ARBA00022553"/>
    </source>
</evidence>
<evidence type="ECO:0000259" key="12">
    <source>
        <dbReference type="PROSITE" id="PS50109"/>
    </source>
</evidence>
<name>B8JD01_ANAD2</name>
<comment type="catalytic activity">
    <reaction evidence="1">
        <text>ATP + protein L-histidine = ADP + protein N-phospho-L-histidine.</text>
        <dbReference type="EC" id="2.7.13.3"/>
    </reaction>
</comment>
<keyword evidence="11" id="KW-0472">Membrane</keyword>
<keyword evidence="15" id="KW-1185">Reference proteome</keyword>
<evidence type="ECO:0000256" key="5">
    <source>
        <dbReference type="ARBA" id="ARBA00022679"/>
    </source>
</evidence>
<dbReference type="GO" id="GO:0016020">
    <property type="term" value="C:membrane"/>
    <property type="evidence" value="ECO:0007669"/>
    <property type="project" value="UniProtKB-SubCell"/>
</dbReference>
<feature type="transmembrane region" description="Helical" evidence="11">
    <location>
        <begin position="41"/>
        <end position="61"/>
    </location>
</feature>